<keyword evidence="7 8" id="KW-0132">Cell division</keyword>
<dbReference type="Gene3D" id="3.90.190.20">
    <property type="entry name" value="Mur ligase, C-terminal domain"/>
    <property type="match status" value="1"/>
</dbReference>
<evidence type="ECO:0000256" key="7">
    <source>
        <dbReference type="HAMAP-Rule" id="MF_00639"/>
    </source>
</evidence>
<dbReference type="EMBL" id="JACHHT010000002">
    <property type="protein sequence ID" value="MBB6522731.1"/>
    <property type="molecule type" value="Genomic_DNA"/>
</dbReference>
<comment type="catalytic activity">
    <reaction evidence="7 8">
        <text>UDP-N-acetyl-alpha-D-muramoyl-L-alanine + D-glutamate + ATP = UDP-N-acetyl-alpha-D-muramoyl-L-alanyl-D-glutamate + ADP + phosphate + H(+)</text>
        <dbReference type="Rhea" id="RHEA:16429"/>
        <dbReference type="ChEBI" id="CHEBI:15378"/>
        <dbReference type="ChEBI" id="CHEBI:29986"/>
        <dbReference type="ChEBI" id="CHEBI:30616"/>
        <dbReference type="ChEBI" id="CHEBI:43474"/>
        <dbReference type="ChEBI" id="CHEBI:83898"/>
        <dbReference type="ChEBI" id="CHEBI:83900"/>
        <dbReference type="ChEBI" id="CHEBI:456216"/>
        <dbReference type="EC" id="6.3.2.9"/>
    </reaction>
</comment>
<evidence type="ECO:0000256" key="6">
    <source>
        <dbReference type="ARBA" id="ARBA00022840"/>
    </source>
</evidence>
<evidence type="ECO:0000259" key="9">
    <source>
        <dbReference type="Pfam" id="PF02875"/>
    </source>
</evidence>
<dbReference type="Gene3D" id="3.40.1190.10">
    <property type="entry name" value="Mur-like, catalytic domain"/>
    <property type="match status" value="1"/>
</dbReference>
<comment type="similarity">
    <text evidence="7">Belongs to the MurCDEF family.</text>
</comment>
<dbReference type="PANTHER" id="PTHR43692">
    <property type="entry name" value="UDP-N-ACETYLMURAMOYLALANINE--D-GLUTAMATE LIGASE"/>
    <property type="match status" value="1"/>
</dbReference>
<dbReference type="InParanoid" id="A0A7X0JWJ7"/>
<keyword evidence="12" id="KW-1185">Reference proteome</keyword>
<dbReference type="GO" id="GO:0005737">
    <property type="term" value="C:cytoplasm"/>
    <property type="evidence" value="ECO:0007669"/>
    <property type="project" value="UniProtKB-SubCell"/>
</dbReference>
<keyword evidence="4 7" id="KW-0436">Ligase</keyword>
<dbReference type="NCBIfam" id="TIGR01087">
    <property type="entry name" value="murD"/>
    <property type="match status" value="1"/>
</dbReference>
<reference evidence="11 12" key="1">
    <citation type="submission" date="2020-08" db="EMBL/GenBank/DDBJ databases">
        <title>Genomic Encyclopedia of Type Strains, Phase IV (KMG-IV): sequencing the most valuable type-strain genomes for metagenomic binning, comparative biology and taxonomic classification.</title>
        <authorList>
            <person name="Goeker M."/>
        </authorList>
    </citation>
    <scope>NUCLEOTIDE SEQUENCE [LARGE SCALE GENOMIC DNA]</scope>
    <source>
        <strain evidence="11 12">DSM 22368</strain>
    </source>
</reference>
<dbReference type="AlphaFoldDB" id="A0A7X0JWJ7"/>
<dbReference type="GO" id="GO:0071555">
    <property type="term" value="P:cell wall organization"/>
    <property type="evidence" value="ECO:0007669"/>
    <property type="project" value="UniProtKB-KW"/>
</dbReference>
<dbReference type="UniPathway" id="UPA00219"/>
<keyword evidence="7 8" id="KW-0961">Cell wall biogenesis/degradation</keyword>
<dbReference type="HAMAP" id="MF_00639">
    <property type="entry name" value="MurD"/>
    <property type="match status" value="1"/>
</dbReference>
<dbReference type="GO" id="GO:0009252">
    <property type="term" value="P:peptidoglycan biosynthetic process"/>
    <property type="evidence" value="ECO:0007669"/>
    <property type="project" value="UniProtKB-UniRule"/>
</dbReference>
<evidence type="ECO:0000256" key="3">
    <source>
        <dbReference type="ARBA" id="ARBA00022490"/>
    </source>
</evidence>
<proteinExistence type="inferred from homology"/>
<dbReference type="SUPFAM" id="SSF53623">
    <property type="entry name" value="MurD-like peptide ligases, catalytic domain"/>
    <property type="match status" value="1"/>
</dbReference>
<sequence>MLIGSDKMIAVVGLGLTGLSYARYLESRGIAFVVMDTRKQPPMLNRFEEEFADSQYLRALHLDGLHQDSLMAASEILLSPGFPMADPALQDAIASGIKVHGDMSVFAEQCEGDIVAITGSNAKSTVTAWLGHMAQKAGIDYGLGGNIGTPVLSLLNEPKKSLYILELSSFQLEATPQLGAKVASILNISADHQDRYEGMAAYHQTKQKVYRGAKQVVFNRRDPLTQALLAEGVKQVSFGLNEPDLGQYGVRQRDGVEYLAKGLDLLLPVASLSLAGQHNVQNALAALALGEAAGLEQRAMLEALQDFPGLAHRCEFVASVAGVDFINDSKGTNTGASVAALEGLGQQQKLVLIAGGVGKGANFEELRPAISKHCRALVCIGQDGERIAKAMDGLTISIEQAEDMPEAVQQAFNLAQVGDAVLLSPACASFDMYANFEARGDAFKNAVKEVSHG</sequence>
<keyword evidence="7 8" id="KW-0573">Peptidoglycan synthesis</keyword>
<dbReference type="RefSeq" id="WP_166845314.1">
    <property type="nucleotide sequence ID" value="NZ_JAAONY010000002.1"/>
</dbReference>
<feature type="binding site" evidence="7">
    <location>
        <begin position="119"/>
        <end position="125"/>
    </location>
    <ligand>
        <name>ATP</name>
        <dbReference type="ChEBI" id="CHEBI:30616"/>
    </ligand>
</feature>
<comment type="function">
    <text evidence="7 8">Cell wall formation. Catalyzes the addition of glutamate to the nucleotide precursor UDP-N-acetylmuramoyl-L-alanine (UMA).</text>
</comment>
<evidence type="ECO:0000313" key="11">
    <source>
        <dbReference type="EMBL" id="MBB6522731.1"/>
    </source>
</evidence>
<accession>A0A7X0JWJ7</accession>
<feature type="domain" description="Mur ligase central" evidence="10">
    <location>
        <begin position="117"/>
        <end position="289"/>
    </location>
</feature>
<gene>
    <name evidence="7" type="primary">murD</name>
    <name evidence="11" type="ORF">HNR48_003016</name>
</gene>
<evidence type="ECO:0000256" key="4">
    <source>
        <dbReference type="ARBA" id="ARBA00022598"/>
    </source>
</evidence>
<dbReference type="EC" id="6.3.2.9" evidence="7 8"/>
<keyword evidence="5 7" id="KW-0547">Nucleotide-binding</keyword>
<dbReference type="InterPro" id="IPR013221">
    <property type="entry name" value="Mur_ligase_cen"/>
</dbReference>
<keyword evidence="7 8" id="KW-0131">Cell cycle</keyword>
<dbReference type="FunCoup" id="A0A7X0JWJ7">
    <property type="interactions" value="562"/>
</dbReference>
<feature type="domain" description="Mur ligase C-terminal" evidence="9">
    <location>
        <begin position="312"/>
        <end position="427"/>
    </location>
</feature>
<dbReference type="InterPro" id="IPR004101">
    <property type="entry name" value="Mur_ligase_C"/>
</dbReference>
<dbReference type="Pfam" id="PF08245">
    <property type="entry name" value="Mur_ligase_M"/>
    <property type="match status" value="1"/>
</dbReference>
<keyword evidence="7 8" id="KW-0133">Cell shape</keyword>
<keyword evidence="6 7" id="KW-0067">ATP-binding</keyword>
<keyword evidence="3 7" id="KW-0963">Cytoplasm</keyword>
<dbReference type="GO" id="GO:0008764">
    <property type="term" value="F:UDP-N-acetylmuramoylalanine-D-glutamate ligase activity"/>
    <property type="evidence" value="ECO:0007669"/>
    <property type="project" value="UniProtKB-UniRule"/>
</dbReference>
<dbReference type="Pfam" id="PF21799">
    <property type="entry name" value="MurD-like_N"/>
    <property type="match status" value="1"/>
</dbReference>
<dbReference type="GO" id="GO:0005524">
    <property type="term" value="F:ATP binding"/>
    <property type="evidence" value="ECO:0007669"/>
    <property type="project" value="UniProtKB-UniRule"/>
</dbReference>
<evidence type="ECO:0000256" key="5">
    <source>
        <dbReference type="ARBA" id="ARBA00022741"/>
    </source>
</evidence>
<evidence type="ECO:0000256" key="8">
    <source>
        <dbReference type="RuleBase" id="RU003664"/>
    </source>
</evidence>
<evidence type="ECO:0000259" key="10">
    <source>
        <dbReference type="Pfam" id="PF08245"/>
    </source>
</evidence>
<dbReference type="GO" id="GO:0008360">
    <property type="term" value="P:regulation of cell shape"/>
    <property type="evidence" value="ECO:0007669"/>
    <property type="project" value="UniProtKB-KW"/>
</dbReference>
<dbReference type="InterPro" id="IPR036615">
    <property type="entry name" value="Mur_ligase_C_dom_sf"/>
</dbReference>
<dbReference type="Gene3D" id="3.40.50.720">
    <property type="entry name" value="NAD(P)-binding Rossmann-like Domain"/>
    <property type="match status" value="1"/>
</dbReference>
<dbReference type="SUPFAM" id="SSF53244">
    <property type="entry name" value="MurD-like peptide ligases, peptide-binding domain"/>
    <property type="match status" value="1"/>
</dbReference>
<comment type="caution">
    <text evidence="11">The sequence shown here is derived from an EMBL/GenBank/DDBJ whole genome shotgun (WGS) entry which is preliminary data.</text>
</comment>
<dbReference type="GO" id="GO:0051301">
    <property type="term" value="P:cell division"/>
    <property type="evidence" value="ECO:0007669"/>
    <property type="project" value="UniProtKB-KW"/>
</dbReference>
<dbReference type="InterPro" id="IPR036565">
    <property type="entry name" value="Mur-like_cat_sf"/>
</dbReference>
<dbReference type="Proteomes" id="UP000528457">
    <property type="component" value="Unassembled WGS sequence"/>
</dbReference>
<comment type="subcellular location">
    <subcellularLocation>
        <location evidence="1 7 8">Cytoplasm</location>
    </subcellularLocation>
</comment>
<dbReference type="InterPro" id="IPR005762">
    <property type="entry name" value="MurD"/>
</dbReference>
<dbReference type="PANTHER" id="PTHR43692:SF1">
    <property type="entry name" value="UDP-N-ACETYLMURAMOYLALANINE--D-GLUTAMATE LIGASE"/>
    <property type="match status" value="1"/>
</dbReference>
<evidence type="ECO:0000256" key="2">
    <source>
        <dbReference type="ARBA" id="ARBA00004752"/>
    </source>
</evidence>
<organism evidence="11 12">
    <name type="scientific">Pseudoteredinibacter isoporae</name>
    <dbReference type="NCBI Taxonomy" id="570281"/>
    <lineage>
        <taxon>Bacteria</taxon>
        <taxon>Pseudomonadati</taxon>
        <taxon>Pseudomonadota</taxon>
        <taxon>Gammaproteobacteria</taxon>
        <taxon>Cellvibrionales</taxon>
        <taxon>Cellvibrionaceae</taxon>
        <taxon>Pseudoteredinibacter</taxon>
    </lineage>
</organism>
<evidence type="ECO:0000256" key="1">
    <source>
        <dbReference type="ARBA" id="ARBA00004496"/>
    </source>
</evidence>
<dbReference type="SUPFAM" id="SSF51984">
    <property type="entry name" value="MurCD N-terminal domain"/>
    <property type="match status" value="1"/>
</dbReference>
<name>A0A7X0JWJ7_9GAMM</name>
<protein>
    <recommendedName>
        <fullName evidence="7 8">UDP-N-acetylmuramoylalanine--D-glutamate ligase</fullName>
        <ecNumber evidence="7 8">6.3.2.9</ecNumber>
    </recommendedName>
    <alternativeName>
        <fullName evidence="7">D-glutamic acid-adding enzyme</fullName>
    </alternativeName>
    <alternativeName>
        <fullName evidence="7">UDP-N-acetylmuramoyl-L-alanyl-D-glutamate synthetase</fullName>
    </alternativeName>
</protein>
<evidence type="ECO:0000313" key="12">
    <source>
        <dbReference type="Proteomes" id="UP000528457"/>
    </source>
</evidence>
<comment type="pathway">
    <text evidence="2 7 8">Cell wall biogenesis; peptidoglycan biosynthesis.</text>
</comment>
<dbReference type="Pfam" id="PF02875">
    <property type="entry name" value="Mur_ligase_C"/>
    <property type="match status" value="1"/>
</dbReference>